<sequence>MNQNILVPKARSTSTSLAIATTNKKKCRGDRKRQRYRRQLYTQGLGSTMVDKLVDEKFSSQAHSQEHLCNDAVELQESDIRNIDAFIPLDRVVLPDSDSDDSDDSMKMAPKRKRFILTPTPTSETTTILDEPIRHLSLSQGDAKRTRTTITTTSIDRGSNDEMSQPSMSYMEKYLPRYLKVSDRVFKQILSNTVHDGNQLTRCLDTPEKLHLVRQLSELTSTLYFKDLQRQLWQEYHNISSKDDMWESTLTKQYAHQHNTCRMYRPQKTYIEQRRKTIEHQLHQIGNELRQYLIKLQQNAAQWQSSIDPNTISDAINECVKRGQQRLKDEFYHKKEMLKLDWDDHYFIIKFYDLKPNEELIELAKEIWQAT</sequence>
<dbReference type="EMBL" id="CAJOBC010105725">
    <property type="protein sequence ID" value="CAF4499466.1"/>
    <property type="molecule type" value="Genomic_DNA"/>
</dbReference>
<dbReference type="OrthoDB" id="10048201at2759"/>
<dbReference type="Proteomes" id="UP000681722">
    <property type="component" value="Unassembled WGS sequence"/>
</dbReference>
<gene>
    <name evidence="1" type="ORF">GPM918_LOCUS43298</name>
    <name evidence="2" type="ORF">SRO942_LOCUS44758</name>
</gene>
<evidence type="ECO:0000313" key="1">
    <source>
        <dbReference type="EMBL" id="CAF1614083.1"/>
    </source>
</evidence>
<proteinExistence type="predicted"/>
<dbReference type="Proteomes" id="UP000663829">
    <property type="component" value="Unassembled WGS sequence"/>
</dbReference>
<comment type="caution">
    <text evidence="1">The sequence shown here is derived from an EMBL/GenBank/DDBJ whole genome shotgun (WGS) entry which is preliminary data.</text>
</comment>
<organism evidence="1 3">
    <name type="scientific">Didymodactylos carnosus</name>
    <dbReference type="NCBI Taxonomy" id="1234261"/>
    <lineage>
        <taxon>Eukaryota</taxon>
        <taxon>Metazoa</taxon>
        <taxon>Spiralia</taxon>
        <taxon>Gnathifera</taxon>
        <taxon>Rotifera</taxon>
        <taxon>Eurotatoria</taxon>
        <taxon>Bdelloidea</taxon>
        <taxon>Philodinida</taxon>
        <taxon>Philodinidae</taxon>
        <taxon>Didymodactylos</taxon>
    </lineage>
</organism>
<reference evidence="1" key="1">
    <citation type="submission" date="2021-02" db="EMBL/GenBank/DDBJ databases">
        <authorList>
            <person name="Nowell W R."/>
        </authorList>
    </citation>
    <scope>NUCLEOTIDE SEQUENCE</scope>
</reference>
<accession>A0A816BZW9</accession>
<dbReference type="AlphaFoldDB" id="A0A816BZW9"/>
<dbReference type="EMBL" id="CAJNOQ010038833">
    <property type="protein sequence ID" value="CAF1614083.1"/>
    <property type="molecule type" value="Genomic_DNA"/>
</dbReference>
<name>A0A816BZW9_9BILA</name>
<evidence type="ECO:0000313" key="3">
    <source>
        <dbReference type="Proteomes" id="UP000663829"/>
    </source>
</evidence>
<evidence type="ECO:0000313" key="2">
    <source>
        <dbReference type="EMBL" id="CAF4499466.1"/>
    </source>
</evidence>
<feature type="non-terminal residue" evidence="1">
    <location>
        <position position="371"/>
    </location>
</feature>
<keyword evidence="3" id="KW-1185">Reference proteome</keyword>
<protein>
    <submittedName>
        <fullName evidence="1">Uncharacterized protein</fullName>
    </submittedName>
</protein>